<accession>A0A7W3SUS0</accession>
<protein>
    <submittedName>
        <fullName evidence="2">Uncharacterized protein</fullName>
    </submittedName>
</protein>
<feature type="region of interest" description="Disordered" evidence="1">
    <location>
        <begin position="26"/>
        <end position="47"/>
    </location>
</feature>
<reference evidence="2 3" key="1">
    <citation type="submission" date="2020-08" db="EMBL/GenBank/DDBJ databases">
        <title>Genomic Encyclopedia of Type Strains, Phase III (KMG-III): the genomes of soil and plant-associated and newly described type strains.</title>
        <authorList>
            <person name="Whitman W."/>
        </authorList>
    </citation>
    <scope>NUCLEOTIDE SEQUENCE [LARGE SCALE GENOMIC DNA]</scope>
    <source>
        <strain evidence="2 3">CECT 8693</strain>
    </source>
</reference>
<evidence type="ECO:0000313" key="3">
    <source>
        <dbReference type="Proteomes" id="UP000567067"/>
    </source>
</evidence>
<comment type="caution">
    <text evidence="2">The sequence shown here is derived from an EMBL/GenBank/DDBJ whole genome shotgun (WGS) entry which is preliminary data.</text>
</comment>
<proteinExistence type="predicted"/>
<sequence length="74" mass="8155">MEEHFNSFDNLVGKRLASSYYGLSQLSSRSVQNKKPPDAGGGIKGLTTKTKPIELRCSGGVERNGLRWQTRTTV</sequence>
<name>A0A7W3SUS0_9BACL</name>
<dbReference type="EMBL" id="JACJIP010000020">
    <property type="protein sequence ID" value="MBA9086572.1"/>
    <property type="molecule type" value="Genomic_DNA"/>
</dbReference>
<keyword evidence="3" id="KW-1185">Reference proteome</keyword>
<gene>
    <name evidence="2" type="ORF">FHR92_003052</name>
</gene>
<evidence type="ECO:0000256" key="1">
    <source>
        <dbReference type="SAM" id="MobiDB-lite"/>
    </source>
</evidence>
<evidence type="ECO:0000313" key="2">
    <source>
        <dbReference type="EMBL" id="MBA9086572.1"/>
    </source>
</evidence>
<dbReference type="AlphaFoldDB" id="A0A7W3SUS0"/>
<organism evidence="2 3">
    <name type="scientific">Fontibacillus solani</name>
    <dbReference type="NCBI Taxonomy" id="1572857"/>
    <lineage>
        <taxon>Bacteria</taxon>
        <taxon>Bacillati</taxon>
        <taxon>Bacillota</taxon>
        <taxon>Bacilli</taxon>
        <taxon>Bacillales</taxon>
        <taxon>Paenibacillaceae</taxon>
        <taxon>Fontibacillus</taxon>
    </lineage>
</organism>
<dbReference type="Proteomes" id="UP000567067">
    <property type="component" value="Unassembled WGS sequence"/>
</dbReference>